<accession>A0A0C2DBX8</accession>
<evidence type="ECO:0000313" key="2">
    <source>
        <dbReference type="EMBL" id="KIG18960.1"/>
    </source>
</evidence>
<dbReference type="AlphaFoldDB" id="A0A0C2DBX8"/>
<sequence>MSAGFTTQTAGDAETDSGSESADSNNATDGTPQDLPSSGDGDGDGDSGTGDGDADPTTSGDGDGDTGNAVCGNGLIDDGEQCDGGNLGGFSCVDLGYSGGTLGCDMITCTYDASACIVDMDGGGGTSG</sequence>
<name>A0A0C2DBX8_9BACT</name>
<feature type="region of interest" description="Disordered" evidence="1">
    <location>
        <begin position="1"/>
        <end position="75"/>
    </location>
</feature>
<dbReference type="EMBL" id="JMCC02000007">
    <property type="protein sequence ID" value="KIG18960.1"/>
    <property type="molecule type" value="Genomic_DNA"/>
</dbReference>
<organism evidence="2 3">
    <name type="scientific">Enhygromyxa salina</name>
    <dbReference type="NCBI Taxonomy" id="215803"/>
    <lineage>
        <taxon>Bacteria</taxon>
        <taxon>Pseudomonadati</taxon>
        <taxon>Myxococcota</taxon>
        <taxon>Polyangia</taxon>
        <taxon>Nannocystales</taxon>
        <taxon>Nannocystaceae</taxon>
        <taxon>Enhygromyxa</taxon>
    </lineage>
</organism>
<proteinExistence type="predicted"/>
<dbReference type="RefSeq" id="WP_205632895.1">
    <property type="nucleotide sequence ID" value="NZ_JMCC02000007.1"/>
</dbReference>
<dbReference type="Proteomes" id="UP000031599">
    <property type="component" value="Unassembled WGS sequence"/>
</dbReference>
<reference evidence="2 3" key="1">
    <citation type="submission" date="2014-12" db="EMBL/GenBank/DDBJ databases">
        <title>Genome assembly of Enhygromyxa salina DSM 15201.</title>
        <authorList>
            <person name="Sharma G."/>
            <person name="Subramanian S."/>
        </authorList>
    </citation>
    <scope>NUCLEOTIDE SEQUENCE [LARGE SCALE GENOMIC DNA]</scope>
    <source>
        <strain evidence="2 3">DSM 15201</strain>
    </source>
</reference>
<evidence type="ECO:0000256" key="1">
    <source>
        <dbReference type="SAM" id="MobiDB-lite"/>
    </source>
</evidence>
<gene>
    <name evidence="2" type="ORF">DB30_06571</name>
</gene>
<comment type="caution">
    <text evidence="2">The sequence shown here is derived from an EMBL/GenBank/DDBJ whole genome shotgun (WGS) entry which is preliminary data.</text>
</comment>
<feature type="compositionally biased region" description="Polar residues" evidence="1">
    <location>
        <begin position="1"/>
        <end position="36"/>
    </location>
</feature>
<evidence type="ECO:0000313" key="3">
    <source>
        <dbReference type="Proteomes" id="UP000031599"/>
    </source>
</evidence>
<protein>
    <submittedName>
        <fullName evidence="2">Uncharacterized protein</fullName>
    </submittedName>
</protein>